<evidence type="ECO:0000256" key="1">
    <source>
        <dbReference type="SAM" id="MobiDB-lite"/>
    </source>
</evidence>
<dbReference type="AlphaFoldDB" id="A0AAV5D509"/>
<comment type="caution">
    <text evidence="2">The sequence shown here is derived from an EMBL/GenBank/DDBJ whole genome shotgun (WGS) entry which is preliminary data.</text>
</comment>
<evidence type="ECO:0000313" key="3">
    <source>
        <dbReference type="Proteomes" id="UP001054889"/>
    </source>
</evidence>
<dbReference type="Proteomes" id="UP001054889">
    <property type="component" value="Unassembled WGS sequence"/>
</dbReference>
<reference evidence="2" key="1">
    <citation type="journal article" date="2018" name="DNA Res.">
        <title>Multiple hybrid de novo genome assembly of finger millet, an orphan allotetraploid crop.</title>
        <authorList>
            <person name="Hatakeyama M."/>
            <person name="Aluri S."/>
            <person name="Balachadran M.T."/>
            <person name="Sivarajan S.R."/>
            <person name="Patrignani A."/>
            <person name="Gruter S."/>
            <person name="Poveda L."/>
            <person name="Shimizu-Inatsugi R."/>
            <person name="Baeten J."/>
            <person name="Francoijs K.J."/>
            <person name="Nataraja K.N."/>
            <person name="Reddy Y.A.N."/>
            <person name="Phadnis S."/>
            <person name="Ravikumar R.L."/>
            <person name="Schlapbach R."/>
            <person name="Sreeman S.M."/>
            <person name="Shimizu K.K."/>
        </authorList>
    </citation>
    <scope>NUCLEOTIDE SEQUENCE</scope>
</reference>
<dbReference type="EMBL" id="BQKI01000012">
    <property type="protein sequence ID" value="GJN05217.1"/>
    <property type="molecule type" value="Genomic_DNA"/>
</dbReference>
<keyword evidence="3" id="KW-1185">Reference proteome</keyword>
<protein>
    <submittedName>
        <fullName evidence="2">Uncharacterized protein</fullName>
    </submittedName>
</protein>
<accession>A0AAV5D509</accession>
<feature type="region of interest" description="Disordered" evidence="1">
    <location>
        <begin position="51"/>
        <end position="73"/>
    </location>
</feature>
<sequence length="102" mass="12012">MQRNGLFTQLAINSGEDKGILSSRDRKKDIVYRRKRFNMLKYVQNRIIEKTYQRKRTNKKKRGATKVDTPIIEKGLRRSPRMLELTDGHRNAQLPNDADVLL</sequence>
<reference evidence="2" key="2">
    <citation type="submission" date="2021-12" db="EMBL/GenBank/DDBJ databases">
        <title>Resequencing data analysis of finger millet.</title>
        <authorList>
            <person name="Hatakeyama M."/>
            <person name="Aluri S."/>
            <person name="Balachadran M.T."/>
            <person name="Sivarajan S.R."/>
            <person name="Poveda L."/>
            <person name="Shimizu-Inatsugi R."/>
            <person name="Schlapbach R."/>
            <person name="Sreeman S.M."/>
            <person name="Shimizu K.K."/>
        </authorList>
    </citation>
    <scope>NUCLEOTIDE SEQUENCE</scope>
</reference>
<gene>
    <name evidence="2" type="primary">ga22827</name>
    <name evidence="2" type="ORF">PR202_ga22827</name>
</gene>
<proteinExistence type="predicted"/>
<feature type="compositionally biased region" description="Basic residues" evidence="1">
    <location>
        <begin position="53"/>
        <end position="64"/>
    </location>
</feature>
<name>A0AAV5D509_ELECO</name>
<organism evidence="2 3">
    <name type="scientific">Eleusine coracana subsp. coracana</name>
    <dbReference type="NCBI Taxonomy" id="191504"/>
    <lineage>
        <taxon>Eukaryota</taxon>
        <taxon>Viridiplantae</taxon>
        <taxon>Streptophyta</taxon>
        <taxon>Embryophyta</taxon>
        <taxon>Tracheophyta</taxon>
        <taxon>Spermatophyta</taxon>
        <taxon>Magnoliopsida</taxon>
        <taxon>Liliopsida</taxon>
        <taxon>Poales</taxon>
        <taxon>Poaceae</taxon>
        <taxon>PACMAD clade</taxon>
        <taxon>Chloridoideae</taxon>
        <taxon>Cynodonteae</taxon>
        <taxon>Eleusininae</taxon>
        <taxon>Eleusine</taxon>
    </lineage>
</organism>
<evidence type="ECO:0000313" key="2">
    <source>
        <dbReference type="EMBL" id="GJN05217.1"/>
    </source>
</evidence>